<protein>
    <submittedName>
        <fullName evidence="2">Uncharacterized protein</fullName>
    </submittedName>
</protein>
<feature type="signal peptide" evidence="1">
    <location>
        <begin position="1"/>
        <end position="19"/>
    </location>
</feature>
<reference evidence="2 3" key="1">
    <citation type="submission" date="2018-04" db="EMBL/GenBank/DDBJ databases">
        <title>Complete genome uncultured novel isolate.</title>
        <authorList>
            <person name="Merlino G."/>
        </authorList>
    </citation>
    <scope>NUCLEOTIDE SEQUENCE [LARGE SCALE GENOMIC DNA]</scope>
    <source>
        <strain evidence="3">R1DC9</strain>
    </source>
</reference>
<dbReference type="RefSeq" id="WP_137090405.1">
    <property type="nucleotide sequence ID" value="NZ_CP028923.1"/>
</dbReference>
<gene>
    <name evidence="2" type="ORF">DCC35_08730</name>
</gene>
<keyword evidence="3" id="KW-1185">Reference proteome</keyword>
<keyword evidence="1" id="KW-0732">Signal</keyword>
<evidence type="ECO:0000256" key="1">
    <source>
        <dbReference type="SAM" id="SignalP"/>
    </source>
</evidence>
<dbReference type="KEGG" id="fpf:DCC35_08730"/>
<sequence>MKKVFFSLLLLIASFSASLSFNSKDTPSNDPVKFKLIDQGGDSFSIEINLTDKQEGLKYQLFEGEMPDYEIVKKGVVTNGEMIISDLDKNKEYVVKFFQNDGTSFHTGLIQFNSGQ</sequence>
<evidence type="ECO:0000313" key="3">
    <source>
        <dbReference type="Proteomes" id="UP000298616"/>
    </source>
</evidence>
<dbReference type="Proteomes" id="UP000298616">
    <property type="component" value="Chromosome"/>
</dbReference>
<accession>A0A4D7K5Z0</accession>
<dbReference type="AlphaFoldDB" id="A0A4D7K5Z0"/>
<organism evidence="2 3">
    <name type="scientific">Mangrovivirga cuniculi</name>
    <dbReference type="NCBI Taxonomy" id="2715131"/>
    <lineage>
        <taxon>Bacteria</taxon>
        <taxon>Pseudomonadati</taxon>
        <taxon>Bacteroidota</taxon>
        <taxon>Cytophagia</taxon>
        <taxon>Cytophagales</taxon>
        <taxon>Mangrovivirgaceae</taxon>
        <taxon>Mangrovivirga</taxon>
    </lineage>
</organism>
<dbReference type="EMBL" id="CP028923">
    <property type="protein sequence ID" value="QCK14818.1"/>
    <property type="molecule type" value="Genomic_DNA"/>
</dbReference>
<proteinExistence type="predicted"/>
<evidence type="ECO:0000313" key="2">
    <source>
        <dbReference type="EMBL" id="QCK14818.1"/>
    </source>
</evidence>
<name>A0A4D7K5Z0_9BACT</name>
<feature type="chain" id="PRO_5020473354" evidence="1">
    <location>
        <begin position="20"/>
        <end position="116"/>
    </location>
</feature>